<organism evidence="1">
    <name type="scientific">Catillopecten margaritatus gill symbiont</name>
    <dbReference type="NCBI Taxonomy" id="3083288"/>
    <lineage>
        <taxon>Bacteria</taxon>
        <taxon>Pseudomonadati</taxon>
        <taxon>Pseudomonadota</taxon>
        <taxon>Gammaproteobacteria</taxon>
        <taxon>sulfur-oxidizing symbionts</taxon>
    </lineage>
</organism>
<protein>
    <submittedName>
        <fullName evidence="1">Uncharacterized protein</fullName>
    </submittedName>
</protein>
<evidence type="ECO:0000313" key="1">
    <source>
        <dbReference type="EMBL" id="WXU00452.1"/>
    </source>
</evidence>
<dbReference type="AlphaFoldDB" id="A0AAU6PHE6"/>
<dbReference type="EMBL" id="CP138327">
    <property type="protein sequence ID" value="WXU00452.1"/>
    <property type="molecule type" value="Genomic_DNA"/>
</dbReference>
<reference evidence="1" key="1">
    <citation type="submission" date="2023-10" db="EMBL/GenBank/DDBJ databases">
        <title>The first scallop-associated chemosynthetic bacterial symbiont.</title>
        <authorList>
            <person name="Lin Y.-T."/>
            <person name="Sun J."/>
            <person name="Ip J.C.-H."/>
            <person name="He X."/>
            <person name="Gao Z.-M."/>
            <person name="Perez M."/>
            <person name="Xu T."/>
            <person name="Qian P.-Y."/>
            <person name="Qiu J.-W."/>
        </authorList>
    </citation>
    <scope>NUCLEOTIDE SEQUENCE</scope>
    <source>
        <strain evidence="1">Gill1</strain>
    </source>
</reference>
<name>A0AAU6PHE6_9GAMM</name>
<gene>
    <name evidence="1" type="ORF">Ctma_1167</name>
</gene>
<accession>A0AAU6PHE6</accession>
<proteinExistence type="predicted"/>
<sequence>MKITNKDKLTSDLVSMLKEDWQGKKGYLTDNEIFKYCKFYTGNFWKNLKNNNKDAA</sequence>